<evidence type="ECO:0000256" key="1">
    <source>
        <dbReference type="SAM" id="Phobius"/>
    </source>
</evidence>
<evidence type="ECO:0008006" key="4">
    <source>
        <dbReference type="Google" id="ProtNLM"/>
    </source>
</evidence>
<protein>
    <recommendedName>
        <fullName evidence="4">Transmembrane protein</fullName>
    </recommendedName>
</protein>
<evidence type="ECO:0000313" key="2">
    <source>
        <dbReference type="EMBL" id="CAD6189886.1"/>
    </source>
</evidence>
<reference evidence="2" key="1">
    <citation type="submission" date="2020-10" db="EMBL/GenBank/DDBJ databases">
        <authorList>
            <person name="Kikuchi T."/>
        </authorList>
    </citation>
    <scope>NUCLEOTIDE SEQUENCE</scope>
    <source>
        <strain evidence="2">NKZ352</strain>
    </source>
</reference>
<feature type="transmembrane region" description="Helical" evidence="1">
    <location>
        <begin position="12"/>
        <end position="34"/>
    </location>
</feature>
<sequence>MSDKNYVGPVPLSALYFTASFCFWFSFLLILCFLKEIIEKIFIKKAEEDKRKPADVTESRKMAVSK</sequence>
<keyword evidence="1" id="KW-0472">Membrane</keyword>
<keyword evidence="3" id="KW-1185">Reference proteome</keyword>
<comment type="caution">
    <text evidence="2">The sequence shown here is derived from an EMBL/GenBank/DDBJ whole genome shotgun (WGS) entry which is preliminary data.</text>
</comment>
<gene>
    <name evidence="2" type="ORF">CAUJ_LOCUS5805</name>
</gene>
<accession>A0A8S1H0V2</accession>
<dbReference type="Proteomes" id="UP000835052">
    <property type="component" value="Unassembled WGS sequence"/>
</dbReference>
<dbReference type="AlphaFoldDB" id="A0A8S1H0V2"/>
<dbReference type="EMBL" id="CAJGYM010000012">
    <property type="protein sequence ID" value="CAD6189886.1"/>
    <property type="molecule type" value="Genomic_DNA"/>
</dbReference>
<organism evidence="2 3">
    <name type="scientific">Caenorhabditis auriculariae</name>
    <dbReference type="NCBI Taxonomy" id="2777116"/>
    <lineage>
        <taxon>Eukaryota</taxon>
        <taxon>Metazoa</taxon>
        <taxon>Ecdysozoa</taxon>
        <taxon>Nematoda</taxon>
        <taxon>Chromadorea</taxon>
        <taxon>Rhabditida</taxon>
        <taxon>Rhabditina</taxon>
        <taxon>Rhabditomorpha</taxon>
        <taxon>Rhabditoidea</taxon>
        <taxon>Rhabditidae</taxon>
        <taxon>Peloderinae</taxon>
        <taxon>Caenorhabditis</taxon>
    </lineage>
</organism>
<name>A0A8S1H0V2_9PELO</name>
<keyword evidence="1" id="KW-1133">Transmembrane helix</keyword>
<keyword evidence="1" id="KW-0812">Transmembrane</keyword>
<evidence type="ECO:0000313" key="3">
    <source>
        <dbReference type="Proteomes" id="UP000835052"/>
    </source>
</evidence>
<proteinExistence type="predicted"/>